<evidence type="ECO:0000313" key="2">
    <source>
        <dbReference type="EMBL" id="KAF5585506.1"/>
    </source>
</evidence>
<reference evidence="2 3" key="1">
    <citation type="submission" date="2020-05" db="EMBL/GenBank/DDBJ databases">
        <title>Identification and distribution of gene clusters putatively required for synthesis of sphingolipid metabolism inhibitors in phylogenetically diverse species of the filamentous fungus Fusarium.</title>
        <authorList>
            <person name="Kim H.-S."/>
            <person name="Busman M."/>
            <person name="Brown D.W."/>
            <person name="Divon H."/>
            <person name="Uhlig S."/>
            <person name="Proctor R.H."/>
        </authorList>
    </citation>
    <scope>NUCLEOTIDE SEQUENCE [LARGE SCALE GENOMIC DNA]</scope>
    <source>
        <strain evidence="2 3">NRRL 36939</strain>
    </source>
</reference>
<dbReference type="AlphaFoldDB" id="A0A8H5L7B1"/>
<evidence type="ECO:0000313" key="3">
    <source>
        <dbReference type="Proteomes" id="UP000546213"/>
    </source>
</evidence>
<name>A0A8H5L7B1_9HYPO</name>
<proteinExistence type="predicted"/>
<evidence type="ECO:0000256" key="1">
    <source>
        <dbReference type="SAM" id="MobiDB-lite"/>
    </source>
</evidence>
<sequence length="71" mass="7656">MMPCQTFSRRVAFNVAAQQEENTGVEAEPIYEETHEASSVAGGDETGADNSKSDDDNEGYDAAPETRGEEI</sequence>
<protein>
    <submittedName>
        <fullName evidence="2">Uncharacterized protein</fullName>
    </submittedName>
</protein>
<organism evidence="2 3">
    <name type="scientific">Fusarium pseudocircinatum</name>
    <dbReference type="NCBI Taxonomy" id="56676"/>
    <lineage>
        <taxon>Eukaryota</taxon>
        <taxon>Fungi</taxon>
        <taxon>Dikarya</taxon>
        <taxon>Ascomycota</taxon>
        <taxon>Pezizomycotina</taxon>
        <taxon>Sordariomycetes</taxon>
        <taxon>Hypocreomycetidae</taxon>
        <taxon>Hypocreales</taxon>
        <taxon>Nectriaceae</taxon>
        <taxon>Fusarium</taxon>
        <taxon>Fusarium fujikuroi species complex</taxon>
    </lineage>
</organism>
<keyword evidence="3" id="KW-1185">Reference proteome</keyword>
<comment type="caution">
    <text evidence="2">The sequence shown here is derived from an EMBL/GenBank/DDBJ whole genome shotgun (WGS) entry which is preliminary data.</text>
</comment>
<accession>A0A8H5L7B1</accession>
<feature type="region of interest" description="Disordered" evidence="1">
    <location>
        <begin position="17"/>
        <end position="71"/>
    </location>
</feature>
<dbReference type="Proteomes" id="UP000546213">
    <property type="component" value="Unassembled WGS sequence"/>
</dbReference>
<gene>
    <name evidence="2" type="ORF">FPCIR_8308</name>
</gene>
<dbReference type="EMBL" id="JAAOAS010000207">
    <property type="protein sequence ID" value="KAF5585506.1"/>
    <property type="molecule type" value="Genomic_DNA"/>
</dbReference>